<evidence type="ECO:0000313" key="1">
    <source>
        <dbReference type="EMBL" id="GAU38223.1"/>
    </source>
</evidence>
<gene>
    <name evidence="1" type="ORF">TSUD_226440</name>
</gene>
<sequence>MFREFLDSNFTSHKKAEGTCCNVKNIEDVLCKFCVSILASNFNKIKVNEQVIHKKHLAFFVRYTL</sequence>
<keyword evidence="2" id="KW-1185">Reference proteome</keyword>
<proteinExistence type="predicted"/>
<dbReference type="EMBL" id="DF973706">
    <property type="protein sequence ID" value="GAU38223.1"/>
    <property type="molecule type" value="Genomic_DNA"/>
</dbReference>
<dbReference type="Proteomes" id="UP000242715">
    <property type="component" value="Unassembled WGS sequence"/>
</dbReference>
<evidence type="ECO:0000313" key="2">
    <source>
        <dbReference type="Proteomes" id="UP000242715"/>
    </source>
</evidence>
<protein>
    <submittedName>
        <fullName evidence="1">Uncharacterized protein</fullName>
    </submittedName>
</protein>
<accession>A0A2Z6N801</accession>
<name>A0A2Z6N801_TRISU</name>
<dbReference type="AlphaFoldDB" id="A0A2Z6N801"/>
<reference evidence="2" key="1">
    <citation type="journal article" date="2017" name="Front. Plant Sci.">
        <title>Climate Clever Clovers: New Paradigm to Reduce the Environmental Footprint of Ruminants by Breeding Low Methanogenic Forages Utilizing Haplotype Variation.</title>
        <authorList>
            <person name="Kaur P."/>
            <person name="Appels R."/>
            <person name="Bayer P.E."/>
            <person name="Keeble-Gagnere G."/>
            <person name="Wang J."/>
            <person name="Hirakawa H."/>
            <person name="Shirasawa K."/>
            <person name="Vercoe P."/>
            <person name="Stefanova K."/>
            <person name="Durmic Z."/>
            <person name="Nichols P."/>
            <person name="Revell C."/>
            <person name="Isobe S.N."/>
            <person name="Edwards D."/>
            <person name="Erskine W."/>
        </authorList>
    </citation>
    <scope>NUCLEOTIDE SEQUENCE [LARGE SCALE GENOMIC DNA]</scope>
    <source>
        <strain evidence="2">cv. Daliak</strain>
    </source>
</reference>
<organism evidence="1 2">
    <name type="scientific">Trifolium subterraneum</name>
    <name type="common">Subterranean clover</name>
    <dbReference type="NCBI Taxonomy" id="3900"/>
    <lineage>
        <taxon>Eukaryota</taxon>
        <taxon>Viridiplantae</taxon>
        <taxon>Streptophyta</taxon>
        <taxon>Embryophyta</taxon>
        <taxon>Tracheophyta</taxon>
        <taxon>Spermatophyta</taxon>
        <taxon>Magnoliopsida</taxon>
        <taxon>eudicotyledons</taxon>
        <taxon>Gunneridae</taxon>
        <taxon>Pentapetalae</taxon>
        <taxon>rosids</taxon>
        <taxon>fabids</taxon>
        <taxon>Fabales</taxon>
        <taxon>Fabaceae</taxon>
        <taxon>Papilionoideae</taxon>
        <taxon>50 kb inversion clade</taxon>
        <taxon>NPAAA clade</taxon>
        <taxon>Hologalegina</taxon>
        <taxon>IRL clade</taxon>
        <taxon>Trifolieae</taxon>
        <taxon>Trifolium</taxon>
    </lineage>
</organism>